<accession>A0A941B7Q2</accession>
<dbReference type="Proteomes" id="UP000677875">
    <property type="component" value="Unassembled WGS sequence"/>
</dbReference>
<proteinExistence type="predicted"/>
<keyword evidence="2" id="KW-1185">Reference proteome</keyword>
<protein>
    <submittedName>
        <fullName evidence="1">Uncharacterized protein</fullName>
    </submittedName>
</protein>
<name>A0A941B7Q2_9ACTN</name>
<organism evidence="1 2">
    <name type="scientific">Streptomyces tagetis</name>
    <dbReference type="NCBI Taxonomy" id="2820809"/>
    <lineage>
        <taxon>Bacteria</taxon>
        <taxon>Bacillati</taxon>
        <taxon>Actinomycetota</taxon>
        <taxon>Actinomycetes</taxon>
        <taxon>Kitasatosporales</taxon>
        <taxon>Streptomycetaceae</taxon>
        <taxon>Streptomyces</taxon>
    </lineage>
</organism>
<dbReference type="EMBL" id="JAGPNL010000003">
    <property type="protein sequence ID" value="MBQ0827698.1"/>
    <property type="molecule type" value="Genomic_DNA"/>
</dbReference>
<sequence length="113" mass="12657">MHHPRHVNAAKWISRHLPDPHEVELGGEPAHHLLAVAYADRVCPPTGHRISWDDSYAAADIYPLTRKADLLLEPGGAPRPMPQHLTPEQRELAGRAAAKAAWIRREAHQRGIR</sequence>
<gene>
    <name evidence="1" type="ORF">J5Y05_14435</name>
</gene>
<evidence type="ECO:0000313" key="2">
    <source>
        <dbReference type="Proteomes" id="UP000677875"/>
    </source>
</evidence>
<comment type="caution">
    <text evidence="1">The sequence shown here is derived from an EMBL/GenBank/DDBJ whole genome shotgun (WGS) entry which is preliminary data.</text>
</comment>
<dbReference type="AlphaFoldDB" id="A0A941B7Q2"/>
<evidence type="ECO:0000313" key="1">
    <source>
        <dbReference type="EMBL" id="MBQ0827698.1"/>
    </source>
</evidence>
<dbReference type="RefSeq" id="WP_210872285.1">
    <property type="nucleotide sequence ID" value="NZ_JAGPNL010000003.1"/>
</dbReference>
<reference evidence="1" key="1">
    <citation type="submission" date="2021-04" db="EMBL/GenBank/DDBJ databases">
        <title>Genome seq and assembly of Streptomyces sp. RG38.</title>
        <authorList>
            <person name="Chhetri G."/>
        </authorList>
    </citation>
    <scope>NUCLEOTIDE SEQUENCE</scope>
    <source>
        <strain evidence="1">RG38</strain>
    </source>
</reference>